<keyword evidence="1" id="KW-0472">Membrane</keyword>
<dbReference type="RefSeq" id="WP_056032024.1">
    <property type="nucleotide sequence ID" value="NZ_CP016808.1"/>
</dbReference>
<feature type="transmembrane region" description="Helical" evidence="1">
    <location>
        <begin position="100"/>
        <end position="117"/>
    </location>
</feature>
<feature type="transmembrane region" description="Helical" evidence="1">
    <location>
        <begin position="73"/>
        <end position="93"/>
    </location>
</feature>
<proteinExistence type="predicted"/>
<protein>
    <recommendedName>
        <fullName evidence="3">Epimerase</fullName>
    </recommendedName>
</protein>
<organism evidence="2">
    <name type="scientific">Paenibacillus sp. BIHB 4019</name>
    <dbReference type="NCBI Taxonomy" id="1870819"/>
    <lineage>
        <taxon>Bacteria</taxon>
        <taxon>Bacillati</taxon>
        <taxon>Bacillota</taxon>
        <taxon>Bacilli</taxon>
        <taxon>Bacillales</taxon>
        <taxon>Paenibacillaceae</taxon>
        <taxon>Paenibacillus</taxon>
    </lineage>
</organism>
<keyword evidence="1" id="KW-0812">Transmembrane</keyword>
<dbReference type="Pfam" id="PF06993">
    <property type="entry name" value="DUF1304"/>
    <property type="match status" value="1"/>
</dbReference>
<dbReference type="EMBL" id="CP016808">
    <property type="protein sequence ID" value="ANY66154.1"/>
    <property type="molecule type" value="Genomic_DNA"/>
</dbReference>
<evidence type="ECO:0000256" key="1">
    <source>
        <dbReference type="SAM" id="Phobius"/>
    </source>
</evidence>
<dbReference type="PANTHER" id="PTHR38446:SF1">
    <property type="entry name" value="BLL0914 PROTEIN"/>
    <property type="match status" value="1"/>
</dbReference>
<dbReference type="InterPro" id="IPR009732">
    <property type="entry name" value="DUF1304"/>
</dbReference>
<gene>
    <name evidence="2" type="ORF">BBD42_06530</name>
</gene>
<feature type="transmembrane region" description="Helical" evidence="1">
    <location>
        <begin position="47"/>
        <end position="67"/>
    </location>
</feature>
<dbReference type="PANTHER" id="PTHR38446">
    <property type="entry name" value="BLL0914 PROTEIN"/>
    <property type="match status" value="1"/>
</dbReference>
<evidence type="ECO:0008006" key="3">
    <source>
        <dbReference type="Google" id="ProtNLM"/>
    </source>
</evidence>
<evidence type="ECO:0000313" key="2">
    <source>
        <dbReference type="EMBL" id="ANY66154.1"/>
    </source>
</evidence>
<dbReference type="AlphaFoldDB" id="A0A1B2DEM2"/>
<name>A0A1B2DEM2_9BACL</name>
<feature type="transmembrane region" description="Helical" evidence="1">
    <location>
        <begin position="6"/>
        <end position="26"/>
    </location>
</feature>
<sequence length="118" mass="13034">MLAAIFVALVAAEHLYILAMEMFLWTKPRTRKTFNLTPEFAEQTKSLAANQGLYNGFLAAGLIWGLVHPNADFGYQIQLFFLICVLVAALYGGLTTKRSILVMQGLPALIALLLVLFT</sequence>
<keyword evidence="1" id="KW-1133">Transmembrane helix</keyword>
<accession>A0A1B2DEM2</accession>
<reference evidence="2" key="1">
    <citation type="submission" date="2016-08" db="EMBL/GenBank/DDBJ databases">
        <title>Complete Genome Seqeunce of Paenibacillus sp. BIHB 4019 from tea rhizoplane.</title>
        <authorList>
            <person name="Thakur R."/>
            <person name="Swarnkar M.K."/>
            <person name="Gulati A."/>
        </authorList>
    </citation>
    <scope>NUCLEOTIDE SEQUENCE [LARGE SCALE GENOMIC DNA]</scope>
    <source>
        <strain evidence="2">BIHB4019</strain>
    </source>
</reference>